<feature type="transmembrane region" description="Helical" evidence="1">
    <location>
        <begin position="198"/>
        <end position="218"/>
    </location>
</feature>
<evidence type="ECO:0000313" key="3">
    <source>
        <dbReference type="Proteomes" id="UP000317369"/>
    </source>
</evidence>
<name>A0A517YTM8_9BACT</name>
<organism evidence="2 3">
    <name type="scientific">Poriferisphaera corsica</name>
    <dbReference type="NCBI Taxonomy" id="2528020"/>
    <lineage>
        <taxon>Bacteria</taxon>
        <taxon>Pseudomonadati</taxon>
        <taxon>Planctomycetota</taxon>
        <taxon>Phycisphaerae</taxon>
        <taxon>Phycisphaerales</taxon>
        <taxon>Phycisphaeraceae</taxon>
        <taxon>Poriferisphaera</taxon>
    </lineage>
</organism>
<proteinExistence type="predicted"/>
<dbReference type="AlphaFoldDB" id="A0A517YTM8"/>
<keyword evidence="1" id="KW-1133">Transmembrane helix</keyword>
<keyword evidence="1" id="KW-0812">Transmembrane</keyword>
<dbReference type="Proteomes" id="UP000317369">
    <property type="component" value="Chromosome"/>
</dbReference>
<evidence type="ECO:0000256" key="1">
    <source>
        <dbReference type="SAM" id="Phobius"/>
    </source>
</evidence>
<sequence>MKFVVKNIVMIAVMLMGVGQVWGMGMAMSGPKFGGGGAAPMKHLDIELVNNAIQVHIDETVPMPILAVSPDTYAAEKKYSILNGKAFNGQYGWNPRGFFSGLNTATQSIWVEMISMSDGLNVYEGGMGMTVDMHTFDPILGTQGSANGAIWEWNGTMVHNWYAADAPGEYSATYKVYVGDKAGNELSSFVSDTLTIQFVPEPASVAVVGLMGISLLGLRRKKA</sequence>
<dbReference type="RefSeq" id="WP_145076731.1">
    <property type="nucleotide sequence ID" value="NZ_CP036425.1"/>
</dbReference>
<keyword evidence="3" id="KW-1185">Reference proteome</keyword>
<dbReference type="InterPro" id="IPR013424">
    <property type="entry name" value="Ice-binding_C"/>
</dbReference>
<dbReference type="EMBL" id="CP036425">
    <property type="protein sequence ID" value="QDU33581.1"/>
    <property type="molecule type" value="Genomic_DNA"/>
</dbReference>
<keyword evidence="1" id="KW-0472">Membrane</keyword>
<gene>
    <name evidence="2" type="ORF">KS4_16320</name>
</gene>
<dbReference type="NCBIfam" id="TIGR02595">
    <property type="entry name" value="PEP_CTERM"/>
    <property type="match status" value="1"/>
</dbReference>
<reference evidence="2 3" key="1">
    <citation type="submission" date="2019-02" db="EMBL/GenBank/DDBJ databases">
        <title>Deep-cultivation of Planctomycetes and their phenomic and genomic characterization uncovers novel biology.</title>
        <authorList>
            <person name="Wiegand S."/>
            <person name="Jogler M."/>
            <person name="Boedeker C."/>
            <person name="Pinto D."/>
            <person name="Vollmers J."/>
            <person name="Rivas-Marin E."/>
            <person name="Kohn T."/>
            <person name="Peeters S.H."/>
            <person name="Heuer A."/>
            <person name="Rast P."/>
            <person name="Oberbeckmann S."/>
            <person name="Bunk B."/>
            <person name="Jeske O."/>
            <person name="Meyerdierks A."/>
            <person name="Storesund J.E."/>
            <person name="Kallscheuer N."/>
            <person name="Luecker S."/>
            <person name="Lage O.M."/>
            <person name="Pohl T."/>
            <person name="Merkel B.J."/>
            <person name="Hornburger P."/>
            <person name="Mueller R.-W."/>
            <person name="Bruemmer F."/>
            <person name="Labrenz M."/>
            <person name="Spormann A.M."/>
            <person name="Op den Camp H."/>
            <person name="Overmann J."/>
            <person name="Amann R."/>
            <person name="Jetten M.S.M."/>
            <person name="Mascher T."/>
            <person name="Medema M.H."/>
            <person name="Devos D.P."/>
            <person name="Kaster A.-K."/>
            <person name="Ovreas L."/>
            <person name="Rohde M."/>
            <person name="Galperin M.Y."/>
            <person name="Jogler C."/>
        </authorList>
    </citation>
    <scope>NUCLEOTIDE SEQUENCE [LARGE SCALE GENOMIC DNA]</scope>
    <source>
        <strain evidence="2 3">KS4</strain>
    </source>
</reference>
<protein>
    <submittedName>
        <fullName evidence="2">Uncharacterized protein</fullName>
    </submittedName>
</protein>
<accession>A0A517YTM8</accession>
<dbReference type="KEGG" id="pcor:KS4_16320"/>
<dbReference type="OrthoDB" id="274380at2"/>
<evidence type="ECO:0000313" key="2">
    <source>
        <dbReference type="EMBL" id="QDU33581.1"/>
    </source>
</evidence>